<evidence type="ECO:0000313" key="3">
    <source>
        <dbReference type="Proteomes" id="UP000294937"/>
    </source>
</evidence>
<sequence>MPKFFLNLSLIFALLLISFGLSGCSSVETETSAEEVNGETPDQIVIRYATAEIQNNTVRKLSFLVPKVKEKKIESLKKEGEFLDQFGPENNKQLNEQYRLSEVRYSETEFIYELVNAEGKNDKSYYMVSKTADGWKLEGIGRGDYEYYVLFTKKDLEPVILKDFEDDPVYQDRLEEDYDTDKETGDQARDKHKAYHSPVQEKINGKIPLDIAVEALDAELNENYKGLSSLITDNYKKYITDQNAGNLFRGDIDWNSSGGESKYYDILKSRAEKELEIEEAQKSEDSYIYQISQGRVSIVTVRKTKEGWKVDVTTEEDRKKFAYVPGEESKMKKILYY</sequence>
<reference evidence="2 3" key="1">
    <citation type="submission" date="2019-03" db="EMBL/GenBank/DDBJ databases">
        <title>Genomic Encyclopedia of Type Strains, Phase IV (KMG-IV): sequencing the most valuable type-strain genomes for metagenomic binning, comparative biology and taxonomic classification.</title>
        <authorList>
            <person name="Goeker M."/>
        </authorList>
    </citation>
    <scope>NUCLEOTIDE SEQUENCE [LARGE SCALE GENOMIC DNA]</scope>
    <source>
        <strain evidence="2 3">DSM 45707</strain>
    </source>
</reference>
<dbReference type="AlphaFoldDB" id="A0A4R3L947"/>
<feature type="region of interest" description="Disordered" evidence="1">
    <location>
        <begin position="174"/>
        <end position="196"/>
    </location>
</feature>
<evidence type="ECO:0000256" key="1">
    <source>
        <dbReference type="SAM" id="MobiDB-lite"/>
    </source>
</evidence>
<dbReference type="Proteomes" id="UP000294937">
    <property type="component" value="Unassembled WGS sequence"/>
</dbReference>
<proteinExistence type="predicted"/>
<organism evidence="2 3">
    <name type="scientific">Hazenella coriacea</name>
    <dbReference type="NCBI Taxonomy" id="1179467"/>
    <lineage>
        <taxon>Bacteria</taxon>
        <taxon>Bacillati</taxon>
        <taxon>Bacillota</taxon>
        <taxon>Bacilli</taxon>
        <taxon>Bacillales</taxon>
        <taxon>Thermoactinomycetaceae</taxon>
        <taxon>Hazenella</taxon>
    </lineage>
</organism>
<dbReference type="PROSITE" id="PS51257">
    <property type="entry name" value="PROKAR_LIPOPROTEIN"/>
    <property type="match status" value="1"/>
</dbReference>
<gene>
    <name evidence="2" type="ORF">EDD58_102318</name>
</gene>
<comment type="caution">
    <text evidence="2">The sequence shown here is derived from an EMBL/GenBank/DDBJ whole genome shotgun (WGS) entry which is preliminary data.</text>
</comment>
<dbReference type="EMBL" id="SMAG01000002">
    <property type="protein sequence ID" value="TCS95738.1"/>
    <property type="molecule type" value="Genomic_DNA"/>
</dbReference>
<name>A0A4R3L947_9BACL</name>
<keyword evidence="3" id="KW-1185">Reference proteome</keyword>
<protein>
    <submittedName>
        <fullName evidence="2">Uncharacterized protein</fullName>
    </submittedName>
</protein>
<accession>A0A4R3L947</accession>
<evidence type="ECO:0000313" key="2">
    <source>
        <dbReference type="EMBL" id="TCS95738.1"/>
    </source>
</evidence>